<comment type="caution">
    <text evidence="1">The sequence shown here is derived from an EMBL/GenBank/DDBJ whole genome shotgun (WGS) entry which is preliminary data.</text>
</comment>
<name>A0A392TSE0_9FABA</name>
<sequence>MLETQLSQVAQQLAATAAPVETFLGQSQPNLEGHVNAIVLQSETDLESLVATR</sequence>
<evidence type="ECO:0000313" key="2">
    <source>
        <dbReference type="Proteomes" id="UP000265520"/>
    </source>
</evidence>
<dbReference type="Proteomes" id="UP000265520">
    <property type="component" value="Unassembled WGS sequence"/>
</dbReference>
<dbReference type="AlphaFoldDB" id="A0A392TSE0"/>
<dbReference type="EMBL" id="LXQA010649465">
    <property type="protein sequence ID" value="MCI64111.1"/>
    <property type="molecule type" value="Genomic_DNA"/>
</dbReference>
<organism evidence="1 2">
    <name type="scientific">Trifolium medium</name>
    <dbReference type="NCBI Taxonomy" id="97028"/>
    <lineage>
        <taxon>Eukaryota</taxon>
        <taxon>Viridiplantae</taxon>
        <taxon>Streptophyta</taxon>
        <taxon>Embryophyta</taxon>
        <taxon>Tracheophyta</taxon>
        <taxon>Spermatophyta</taxon>
        <taxon>Magnoliopsida</taxon>
        <taxon>eudicotyledons</taxon>
        <taxon>Gunneridae</taxon>
        <taxon>Pentapetalae</taxon>
        <taxon>rosids</taxon>
        <taxon>fabids</taxon>
        <taxon>Fabales</taxon>
        <taxon>Fabaceae</taxon>
        <taxon>Papilionoideae</taxon>
        <taxon>50 kb inversion clade</taxon>
        <taxon>NPAAA clade</taxon>
        <taxon>Hologalegina</taxon>
        <taxon>IRL clade</taxon>
        <taxon>Trifolieae</taxon>
        <taxon>Trifolium</taxon>
    </lineage>
</organism>
<keyword evidence="2" id="KW-1185">Reference proteome</keyword>
<accession>A0A392TSE0</accession>
<reference evidence="1 2" key="1">
    <citation type="journal article" date="2018" name="Front. Plant Sci.">
        <title>Red Clover (Trifolium pratense) and Zigzag Clover (T. medium) - A Picture of Genomic Similarities and Differences.</title>
        <authorList>
            <person name="Dluhosova J."/>
            <person name="Istvanek J."/>
            <person name="Nedelnik J."/>
            <person name="Repkova J."/>
        </authorList>
    </citation>
    <scope>NUCLEOTIDE SEQUENCE [LARGE SCALE GENOMIC DNA]</scope>
    <source>
        <strain evidence="2">cv. 10/8</strain>
        <tissue evidence="1">Leaf</tissue>
    </source>
</reference>
<evidence type="ECO:0000313" key="1">
    <source>
        <dbReference type="EMBL" id="MCI64111.1"/>
    </source>
</evidence>
<feature type="non-terminal residue" evidence="1">
    <location>
        <position position="53"/>
    </location>
</feature>
<protein>
    <submittedName>
        <fullName evidence="1">Uncharacterized protein</fullName>
    </submittedName>
</protein>
<proteinExistence type="predicted"/>